<dbReference type="EMBL" id="GBRH01257134">
    <property type="protein sequence ID" value="JAD40761.1"/>
    <property type="molecule type" value="Transcribed_RNA"/>
</dbReference>
<protein>
    <submittedName>
        <fullName evidence="1">Uncharacterized protein</fullName>
    </submittedName>
</protein>
<accession>A0A0A8ZPN4</accession>
<sequence>MFVCVKCVKCIEPSSCS</sequence>
<proteinExistence type="predicted"/>
<dbReference type="AlphaFoldDB" id="A0A0A8ZPN4"/>
<organism evidence="1">
    <name type="scientific">Arundo donax</name>
    <name type="common">Giant reed</name>
    <name type="synonym">Donax arundinaceus</name>
    <dbReference type="NCBI Taxonomy" id="35708"/>
    <lineage>
        <taxon>Eukaryota</taxon>
        <taxon>Viridiplantae</taxon>
        <taxon>Streptophyta</taxon>
        <taxon>Embryophyta</taxon>
        <taxon>Tracheophyta</taxon>
        <taxon>Spermatophyta</taxon>
        <taxon>Magnoliopsida</taxon>
        <taxon>Liliopsida</taxon>
        <taxon>Poales</taxon>
        <taxon>Poaceae</taxon>
        <taxon>PACMAD clade</taxon>
        <taxon>Arundinoideae</taxon>
        <taxon>Arundineae</taxon>
        <taxon>Arundo</taxon>
    </lineage>
</organism>
<evidence type="ECO:0000313" key="1">
    <source>
        <dbReference type="EMBL" id="JAD40761.1"/>
    </source>
</evidence>
<reference evidence="1" key="1">
    <citation type="submission" date="2014-09" db="EMBL/GenBank/DDBJ databases">
        <authorList>
            <person name="Magalhaes I.L.F."/>
            <person name="Oliveira U."/>
            <person name="Santos F.R."/>
            <person name="Vidigal T.H.D.A."/>
            <person name="Brescovit A.D."/>
            <person name="Santos A.J."/>
        </authorList>
    </citation>
    <scope>NUCLEOTIDE SEQUENCE</scope>
    <source>
        <tissue evidence="1">Shoot tissue taken approximately 20 cm above the soil surface</tissue>
    </source>
</reference>
<reference evidence="1" key="2">
    <citation type="journal article" date="2015" name="Data Brief">
        <title>Shoot transcriptome of the giant reed, Arundo donax.</title>
        <authorList>
            <person name="Barrero R.A."/>
            <person name="Guerrero F.D."/>
            <person name="Moolhuijzen P."/>
            <person name="Goolsby J.A."/>
            <person name="Tidwell J."/>
            <person name="Bellgard S.E."/>
            <person name="Bellgard M.I."/>
        </authorList>
    </citation>
    <scope>NUCLEOTIDE SEQUENCE</scope>
    <source>
        <tissue evidence="1">Shoot tissue taken approximately 20 cm above the soil surface</tissue>
    </source>
</reference>
<name>A0A0A8ZPN4_ARUDO</name>